<feature type="domain" description="DJ-1/PfpI" evidence="1">
    <location>
        <begin position="90"/>
        <end position="256"/>
    </location>
</feature>
<dbReference type="CDD" id="cd03135">
    <property type="entry name" value="GATase1_DJ-1"/>
    <property type="match status" value="2"/>
</dbReference>
<dbReference type="InterPro" id="IPR006287">
    <property type="entry name" value="DJ-1"/>
</dbReference>
<dbReference type="InterPro" id="IPR029062">
    <property type="entry name" value="Class_I_gatase-like"/>
</dbReference>
<evidence type="ECO:0000313" key="3">
    <source>
        <dbReference type="Proteomes" id="UP000824890"/>
    </source>
</evidence>
<accession>A0ABQ8CVN4</accession>
<sequence>GGVVLFTKARKTTTSALIKLRTGTLFSLLTNKLHAVFHRPKHVFTRQWRRRRGVTATLVSLHFSSPRRTSLLVNRRSFSVSATMASSPTKKVLIPVAHGTEPFEAVVMIDVLRRGGADVTVASVENQVGVDACHGIKMVADTLLSDITDSVFDLIMLPGGLPGGETLKNCKPLENMVKKQDADGRVNAAICCAPALALGTWGLLEGKKATCYPVFMEKLGATCAIAVESRVEIDGRIVTSRGPGTTMEFSVKLVEQLFGKEKAAEVSAPLVCLLLSNLTSNPHIGKCSPWQRRVMRPNPGDEYTITELNQIKWSYENTPQILVPIADGSEEMEAVAIIDVLRRAKANVVVAALGNSLEVVASRKVKLVADVLLDEAEKNSYDLIVLPGGLGGAEAFATSDKLVNMLKKQAESNKPYGAICASPALVFEPHGLLKGKKATAYPAMCNKLSDQSHIEHRVLVDGNLITSRGPGTSLEFALAIVEKFYGREKGLQLAKATLV</sequence>
<organism evidence="2 3">
    <name type="scientific">Brassica napus</name>
    <name type="common">Rape</name>
    <dbReference type="NCBI Taxonomy" id="3708"/>
    <lineage>
        <taxon>Eukaryota</taxon>
        <taxon>Viridiplantae</taxon>
        <taxon>Streptophyta</taxon>
        <taxon>Embryophyta</taxon>
        <taxon>Tracheophyta</taxon>
        <taxon>Spermatophyta</taxon>
        <taxon>Magnoliopsida</taxon>
        <taxon>eudicotyledons</taxon>
        <taxon>Gunneridae</taxon>
        <taxon>Pentapetalae</taxon>
        <taxon>rosids</taxon>
        <taxon>malvids</taxon>
        <taxon>Brassicales</taxon>
        <taxon>Brassicaceae</taxon>
        <taxon>Brassiceae</taxon>
        <taxon>Brassica</taxon>
    </lineage>
</organism>
<dbReference type="InterPro" id="IPR050325">
    <property type="entry name" value="Prot/Nucl_acid_deglycase"/>
</dbReference>
<feature type="domain" description="DJ-1/PfpI" evidence="1">
    <location>
        <begin position="320"/>
        <end position="482"/>
    </location>
</feature>
<dbReference type="InterPro" id="IPR002818">
    <property type="entry name" value="DJ-1/PfpI"/>
</dbReference>
<reference evidence="2 3" key="1">
    <citation type="submission" date="2021-05" db="EMBL/GenBank/DDBJ databases">
        <title>Genome Assembly of Synthetic Allotetraploid Brassica napus Reveals Homoeologous Exchanges between Subgenomes.</title>
        <authorList>
            <person name="Davis J.T."/>
        </authorList>
    </citation>
    <scope>NUCLEOTIDE SEQUENCE [LARGE SCALE GENOMIC DNA]</scope>
    <source>
        <strain evidence="3">cv. Da-Ae</strain>
        <tissue evidence="2">Seedling</tissue>
    </source>
</reference>
<dbReference type="SUPFAM" id="SSF52317">
    <property type="entry name" value="Class I glutamine amidotransferase-like"/>
    <property type="match status" value="2"/>
</dbReference>
<dbReference type="PANTHER" id="PTHR48094">
    <property type="entry name" value="PROTEIN/NUCLEIC ACID DEGLYCASE DJ-1-RELATED"/>
    <property type="match status" value="1"/>
</dbReference>
<proteinExistence type="predicted"/>
<dbReference type="Gene3D" id="3.40.50.880">
    <property type="match status" value="2"/>
</dbReference>
<dbReference type="Pfam" id="PF01965">
    <property type="entry name" value="DJ-1_PfpI"/>
    <property type="match status" value="2"/>
</dbReference>
<feature type="non-terminal residue" evidence="2">
    <location>
        <position position="1"/>
    </location>
</feature>
<dbReference type="EMBL" id="JAGKQM010000006">
    <property type="protein sequence ID" value="KAH0920648.1"/>
    <property type="molecule type" value="Genomic_DNA"/>
</dbReference>
<gene>
    <name evidence="2" type="ORF">HID58_020666</name>
</gene>
<comment type="caution">
    <text evidence="2">The sequence shown here is derived from an EMBL/GenBank/DDBJ whole genome shotgun (WGS) entry which is preliminary data.</text>
</comment>
<dbReference type="NCBIfam" id="TIGR01383">
    <property type="entry name" value="not_thiJ"/>
    <property type="match status" value="2"/>
</dbReference>
<name>A0ABQ8CVN4_BRANA</name>
<evidence type="ECO:0000313" key="2">
    <source>
        <dbReference type="EMBL" id="KAH0920648.1"/>
    </source>
</evidence>
<dbReference type="PANTHER" id="PTHR48094:SF12">
    <property type="entry name" value="PARKINSON DISEASE PROTEIN 7 HOMOLOG"/>
    <property type="match status" value="1"/>
</dbReference>
<evidence type="ECO:0000259" key="1">
    <source>
        <dbReference type="Pfam" id="PF01965"/>
    </source>
</evidence>
<protein>
    <recommendedName>
        <fullName evidence="1">DJ-1/PfpI domain-containing protein</fullName>
    </recommendedName>
</protein>
<dbReference type="Proteomes" id="UP000824890">
    <property type="component" value="Unassembled WGS sequence"/>
</dbReference>
<keyword evidence="3" id="KW-1185">Reference proteome</keyword>